<comment type="catalytic activity">
    <reaction evidence="8 9">
        <text>GTP + H2O = GDP + phosphate + H(+)</text>
        <dbReference type="Rhea" id="RHEA:19669"/>
        <dbReference type="ChEBI" id="CHEBI:15377"/>
        <dbReference type="ChEBI" id="CHEBI:15378"/>
        <dbReference type="ChEBI" id="CHEBI:37565"/>
        <dbReference type="ChEBI" id="CHEBI:43474"/>
        <dbReference type="ChEBI" id="CHEBI:58189"/>
        <dbReference type="EC" id="3.6.5.4"/>
    </reaction>
</comment>
<evidence type="ECO:0000256" key="6">
    <source>
        <dbReference type="ARBA" id="ARBA00023136"/>
    </source>
</evidence>
<feature type="binding site" evidence="9">
    <location>
        <begin position="288"/>
        <end position="292"/>
    </location>
    <ligand>
        <name>GTP</name>
        <dbReference type="ChEBI" id="CHEBI:37565"/>
    </ligand>
</feature>
<evidence type="ECO:0000256" key="4">
    <source>
        <dbReference type="ARBA" id="ARBA00022801"/>
    </source>
</evidence>
<dbReference type="Gene3D" id="1.20.120.140">
    <property type="entry name" value="Signal recognition particle SRP54, nucleotide-binding domain"/>
    <property type="match status" value="1"/>
</dbReference>
<keyword evidence="5 9" id="KW-0342">GTP-binding</keyword>
<evidence type="ECO:0000256" key="5">
    <source>
        <dbReference type="ARBA" id="ARBA00023134"/>
    </source>
</evidence>
<dbReference type="GO" id="GO:0005737">
    <property type="term" value="C:cytoplasm"/>
    <property type="evidence" value="ECO:0007669"/>
    <property type="project" value="UniProtKB-SubCell"/>
</dbReference>
<proteinExistence type="inferred from homology"/>
<sequence length="404" mass="44565">MLKWFNKKKKTSKDLIENVLNEAEKLNAFDEPEEAPEGWGSEPVLEEVQEQTEEEEESGAQEEAAAQEDFSETVAQPEEEPIETVDYIEDTVQEKKPKKGFFARLKEGLTKTRDAIFGRLDSVFSAFQSVDEELFEELEETLIMADIGVDTSVYMIEELRTRAKEKHITDPAELKIELKNVISEILMGQDSVCHLEDSPSVIMVIGVNGVGKTTSIGKMAHYYQSQGKKVILAAADTFRAAAIDQLQIWAQRAEVEIVKHKEGSDPSAVVFDAIQAAKARGADIVICDTAGRLHNKKNLMEELAKTARVIERETGKPASEVLLVLDASTGQNALIQAKEFANAAHITGVVLTKLDGTAKGGVIIALSREQNIGVKFIGVGEGIDDLQEFDPKEFAKALFPENEE</sequence>
<comment type="similarity">
    <text evidence="9">Belongs to the GTP-binding SRP family. FtsY subfamily.</text>
</comment>
<feature type="compositionally biased region" description="Acidic residues" evidence="10">
    <location>
        <begin position="44"/>
        <end position="81"/>
    </location>
</feature>
<dbReference type="Pfam" id="PF02881">
    <property type="entry name" value="SRP54_N"/>
    <property type="match status" value="1"/>
</dbReference>
<reference evidence="14" key="1">
    <citation type="submission" date="2020-08" db="EMBL/GenBank/DDBJ databases">
        <title>Genome public.</title>
        <authorList>
            <person name="Liu C."/>
            <person name="Sun Q."/>
        </authorList>
    </citation>
    <scope>NUCLEOTIDE SEQUENCE</scope>
    <source>
        <strain evidence="14">H8</strain>
    </source>
</reference>
<evidence type="ECO:0000256" key="1">
    <source>
        <dbReference type="ARBA" id="ARBA00022475"/>
    </source>
</evidence>
<dbReference type="InterPro" id="IPR013822">
    <property type="entry name" value="Signal_recog_particl_SRP54_hlx"/>
</dbReference>
<keyword evidence="15" id="KW-1185">Reference proteome</keyword>
<dbReference type="GO" id="GO:0005886">
    <property type="term" value="C:plasma membrane"/>
    <property type="evidence" value="ECO:0007669"/>
    <property type="project" value="UniProtKB-SubCell"/>
</dbReference>
<keyword evidence="1 9" id="KW-1003">Cell membrane</keyword>
<name>A0A926DPW1_9FIRM</name>
<evidence type="ECO:0000256" key="8">
    <source>
        <dbReference type="ARBA" id="ARBA00048027"/>
    </source>
</evidence>
<evidence type="ECO:0000259" key="13">
    <source>
        <dbReference type="SMART" id="SM00963"/>
    </source>
</evidence>
<keyword evidence="3 9" id="KW-0547">Nucleotide-binding</keyword>
<dbReference type="PANTHER" id="PTHR43134">
    <property type="entry name" value="SIGNAL RECOGNITION PARTICLE RECEPTOR SUBUNIT ALPHA"/>
    <property type="match status" value="1"/>
</dbReference>
<dbReference type="InterPro" id="IPR036225">
    <property type="entry name" value="SRP/SRP_N"/>
</dbReference>
<keyword evidence="2 9" id="KW-0963">Cytoplasm</keyword>
<comment type="function">
    <text evidence="9">Involved in targeting and insertion of nascent membrane proteins into the cytoplasmic membrane. Acts as a receptor for the complex formed by the signal recognition particle (SRP) and the ribosome-nascent chain (RNC).</text>
</comment>
<evidence type="ECO:0000256" key="10">
    <source>
        <dbReference type="SAM" id="MobiDB-lite"/>
    </source>
</evidence>
<evidence type="ECO:0000313" key="14">
    <source>
        <dbReference type="EMBL" id="MBC8541169.1"/>
    </source>
</evidence>
<dbReference type="GO" id="GO:0005047">
    <property type="term" value="F:signal recognition particle binding"/>
    <property type="evidence" value="ECO:0007669"/>
    <property type="project" value="TreeGrafter"/>
</dbReference>
<organism evidence="14 15">
    <name type="scientific">Congzhengia minquanensis</name>
    <dbReference type="NCBI Taxonomy" id="2763657"/>
    <lineage>
        <taxon>Bacteria</taxon>
        <taxon>Bacillati</taxon>
        <taxon>Bacillota</taxon>
        <taxon>Clostridia</taxon>
        <taxon>Eubacteriales</taxon>
        <taxon>Oscillospiraceae</taxon>
        <taxon>Congzhengia</taxon>
    </lineage>
</organism>
<comment type="caution">
    <text evidence="14">The sequence shown here is derived from an EMBL/GenBank/DDBJ whole genome shotgun (WGS) entry which is preliminary data.</text>
</comment>
<dbReference type="SMART" id="SM00962">
    <property type="entry name" value="SRP54"/>
    <property type="match status" value="1"/>
</dbReference>
<gene>
    <name evidence="9 14" type="primary">ftsY</name>
    <name evidence="14" type="ORF">H8698_09305</name>
</gene>
<dbReference type="HAMAP" id="MF_00920">
    <property type="entry name" value="FtsY"/>
    <property type="match status" value="1"/>
</dbReference>
<dbReference type="GO" id="GO:0006614">
    <property type="term" value="P:SRP-dependent cotranslational protein targeting to membrane"/>
    <property type="evidence" value="ECO:0007669"/>
    <property type="project" value="InterPro"/>
</dbReference>
<dbReference type="GO" id="GO:0005525">
    <property type="term" value="F:GTP binding"/>
    <property type="evidence" value="ECO:0007669"/>
    <property type="project" value="UniProtKB-UniRule"/>
</dbReference>
<evidence type="ECO:0000259" key="12">
    <source>
        <dbReference type="SMART" id="SM00962"/>
    </source>
</evidence>
<dbReference type="InterPro" id="IPR027417">
    <property type="entry name" value="P-loop_NTPase"/>
</dbReference>
<dbReference type="SUPFAM" id="SSF52540">
    <property type="entry name" value="P-loop containing nucleoside triphosphate hydrolases"/>
    <property type="match status" value="1"/>
</dbReference>
<dbReference type="InterPro" id="IPR000897">
    <property type="entry name" value="SRP54_GTPase_dom"/>
</dbReference>
<feature type="binding site" evidence="9">
    <location>
        <begin position="352"/>
        <end position="355"/>
    </location>
    <ligand>
        <name>GTP</name>
        <dbReference type="ChEBI" id="CHEBI:37565"/>
    </ligand>
</feature>
<evidence type="ECO:0000313" key="15">
    <source>
        <dbReference type="Proteomes" id="UP000611762"/>
    </source>
</evidence>
<dbReference type="GO" id="GO:0003924">
    <property type="term" value="F:GTPase activity"/>
    <property type="evidence" value="ECO:0007669"/>
    <property type="project" value="UniProtKB-UniRule"/>
</dbReference>
<dbReference type="EC" id="3.6.5.4" evidence="9"/>
<feature type="domain" description="AAA+ ATPase" evidence="11">
    <location>
        <begin position="198"/>
        <end position="376"/>
    </location>
</feature>
<dbReference type="InterPro" id="IPR042101">
    <property type="entry name" value="SRP54_N_sf"/>
</dbReference>
<dbReference type="FunFam" id="1.20.120.140:FF:000002">
    <property type="entry name" value="Signal recognition particle receptor FtsY"/>
    <property type="match status" value="1"/>
</dbReference>
<evidence type="ECO:0000256" key="9">
    <source>
        <dbReference type="HAMAP-Rule" id="MF_00920"/>
    </source>
</evidence>
<feature type="domain" description="SRP54-type proteins GTP-binding" evidence="12">
    <location>
        <begin position="199"/>
        <end position="400"/>
    </location>
</feature>
<keyword evidence="6 9" id="KW-0472">Membrane</keyword>
<dbReference type="NCBIfam" id="TIGR00064">
    <property type="entry name" value="ftsY"/>
    <property type="match status" value="1"/>
</dbReference>
<dbReference type="InterPro" id="IPR004390">
    <property type="entry name" value="SR_rcpt_FtsY"/>
</dbReference>
<dbReference type="FunFam" id="3.40.50.300:FF:000053">
    <property type="entry name" value="Signal recognition particle receptor FtsY"/>
    <property type="match status" value="1"/>
</dbReference>
<feature type="domain" description="Signal recognition particle SRP54 helical bundle" evidence="13">
    <location>
        <begin position="105"/>
        <end position="186"/>
    </location>
</feature>
<dbReference type="EMBL" id="JACRSU010000003">
    <property type="protein sequence ID" value="MBC8541169.1"/>
    <property type="molecule type" value="Genomic_DNA"/>
</dbReference>
<dbReference type="InterPro" id="IPR003593">
    <property type="entry name" value="AAA+_ATPase"/>
</dbReference>
<dbReference type="SMART" id="SM00963">
    <property type="entry name" value="SRP54_N"/>
    <property type="match status" value="1"/>
</dbReference>
<comment type="subunit">
    <text evidence="9">Part of the signal recognition particle protein translocation system, which is composed of SRP and FtsY.</text>
</comment>
<dbReference type="CDD" id="cd17874">
    <property type="entry name" value="FtsY"/>
    <property type="match status" value="1"/>
</dbReference>
<feature type="binding site" evidence="9">
    <location>
        <begin position="206"/>
        <end position="213"/>
    </location>
    <ligand>
        <name>GTP</name>
        <dbReference type="ChEBI" id="CHEBI:37565"/>
    </ligand>
</feature>
<dbReference type="Proteomes" id="UP000611762">
    <property type="component" value="Unassembled WGS sequence"/>
</dbReference>
<protein>
    <recommendedName>
        <fullName evidence="9">Signal recognition particle receptor FtsY</fullName>
        <shortName evidence="9">SRP receptor</shortName>
        <ecNumber evidence="9">3.6.5.4</ecNumber>
    </recommendedName>
</protein>
<keyword evidence="7 9" id="KW-0675">Receptor</keyword>
<feature type="region of interest" description="Disordered" evidence="10">
    <location>
        <begin position="26"/>
        <end position="81"/>
    </location>
</feature>
<evidence type="ECO:0000256" key="3">
    <source>
        <dbReference type="ARBA" id="ARBA00022741"/>
    </source>
</evidence>
<dbReference type="Gene3D" id="3.40.50.300">
    <property type="entry name" value="P-loop containing nucleotide triphosphate hydrolases"/>
    <property type="match status" value="1"/>
</dbReference>
<dbReference type="SMART" id="SM00382">
    <property type="entry name" value="AAA"/>
    <property type="match status" value="1"/>
</dbReference>
<dbReference type="AlphaFoldDB" id="A0A926DPW1"/>
<dbReference type="SUPFAM" id="SSF47364">
    <property type="entry name" value="Domain of the SRP/SRP receptor G-proteins"/>
    <property type="match status" value="1"/>
</dbReference>
<comment type="subcellular location">
    <subcellularLocation>
        <location evidence="9">Cell membrane</location>
        <topology evidence="9">Peripheral membrane protein</topology>
        <orientation evidence="9">Cytoplasmic side</orientation>
    </subcellularLocation>
    <subcellularLocation>
        <location evidence="9">Cytoplasm</location>
    </subcellularLocation>
</comment>
<keyword evidence="4 9" id="KW-0378">Hydrolase</keyword>
<evidence type="ECO:0000256" key="2">
    <source>
        <dbReference type="ARBA" id="ARBA00022490"/>
    </source>
</evidence>
<dbReference type="Pfam" id="PF00448">
    <property type="entry name" value="SRP54"/>
    <property type="match status" value="1"/>
</dbReference>
<dbReference type="PANTHER" id="PTHR43134:SF1">
    <property type="entry name" value="SIGNAL RECOGNITION PARTICLE RECEPTOR SUBUNIT ALPHA"/>
    <property type="match status" value="1"/>
</dbReference>
<evidence type="ECO:0000256" key="7">
    <source>
        <dbReference type="ARBA" id="ARBA00023170"/>
    </source>
</evidence>
<evidence type="ECO:0000259" key="11">
    <source>
        <dbReference type="SMART" id="SM00382"/>
    </source>
</evidence>
<accession>A0A926DPW1</accession>